<keyword evidence="2" id="KW-0238">DNA-binding</keyword>
<evidence type="ECO:0000313" key="3">
    <source>
        <dbReference type="EMBL" id="HIH33538.1"/>
    </source>
</evidence>
<reference evidence="5 6" key="1">
    <citation type="journal article" date="2020" name="bioRxiv">
        <title>A rank-normalized archaeal taxonomy based on genome phylogeny resolves widespread incomplete and uneven classifications.</title>
        <authorList>
            <person name="Rinke C."/>
            <person name="Chuvochina M."/>
            <person name="Mussig A.J."/>
            <person name="Chaumeil P.-A."/>
            <person name="Waite D.W."/>
            <person name="Whitman W.B."/>
            <person name="Parks D.H."/>
            <person name="Hugenholtz P."/>
        </authorList>
    </citation>
    <scope>NUCLEOTIDE SEQUENCE [LARGE SCALE GENOMIC DNA]</scope>
</reference>
<evidence type="ECO:0000259" key="1">
    <source>
        <dbReference type="PROSITE" id="PS51740"/>
    </source>
</evidence>
<evidence type="ECO:0000313" key="5">
    <source>
        <dbReference type="Proteomes" id="UP000527315"/>
    </source>
</evidence>
<dbReference type="InterPro" id="IPR037914">
    <property type="entry name" value="SpoVT-AbrB_sf"/>
</dbReference>
<evidence type="ECO:0000313" key="2">
    <source>
        <dbReference type="EMBL" id="HIH21912.1"/>
    </source>
</evidence>
<protein>
    <submittedName>
        <fullName evidence="2">AbrB/MazE/SpoVT family DNA-binding domain-containing protein</fullName>
    </submittedName>
</protein>
<dbReference type="EMBL" id="DUFW01000082">
    <property type="protein sequence ID" value="HIH21912.1"/>
    <property type="molecule type" value="Genomic_DNA"/>
</dbReference>
<dbReference type="Proteomes" id="UP000590964">
    <property type="component" value="Unassembled WGS sequence"/>
</dbReference>
<dbReference type="AlphaFoldDB" id="A0A7J4JVV3"/>
<sequence>MKCPKCGSETSLKKEALQKSGLDYESHYCTKCREGFVDMKQLDELAKKEKSLRDAKKTKISRWGNSLAVRIPKEFATELKITPGKHVLVSRENKALKIILQS</sequence>
<name>A0A7J4JVV3_9ARCH</name>
<proteinExistence type="predicted"/>
<gene>
    <name evidence="2" type="ORF">HA222_04620</name>
    <name evidence="3" type="ORF">HA227_04800</name>
    <name evidence="4" type="ORF">J4478_02465</name>
</gene>
<dbReference type="SMART" id="SM00966">
    <property type="entry name" value="SpoVT_AbrB"/>
    <property type="match status" value="1"/>
</dbReference>
<dbReference type="Proteomes" id="UP000527315">
    <property type="component" value="Unassembled WGS sequence"/>
</dbReference>
<evidence type="ECO:0000313" key="4">
    <source>
        <dbReference type="EMBL" id="MBS3058243.1"/>
    </source>
</evidence>
<feature type="domain" description="SpoVT-AbrB" evidence="1">
    <location>
        <begin position="58"/>
        <end position="102"/>
    </location>
</feature>
<dbReference type="Pfam" id="PF04014">
    <property type="entry name" value="MazE_antitoxin"/>
    <property type="match status" value="1"/>
</dbReference>
<dbReference type="EMBL" id="JAGVWB010000017">
    <property type="protein sequence ID" value="MBS3058243.1"/>
    <property type="molecule type" value="Genomic_DNA"/>
</dbReference>
<dbReference type="InterPro" id="IPR007159">
    <property type="entry name" value="SpoVT-AbrB_dom"/>
</dbReference>
<dbReference type="EMBL" id="DUFJ01000107">
    <property type="protein sequence ID" value="HIH33538.1"/>
    <property type="molecule type" value="Genomic_DNA"/>
</dbReference>
<organism evidence="2 6">
    <name type="scientific">Candidatus Iainarchaeum sp</name>
    <dbReference type="NCBI Taxonomy" id="3101447"/>
    <lineage>
        <taxon>Archaea</taxon>
        <taxon>Candidatus Iainarchaeota</taxon>
        <taxon>Candidatus Iainarchaeia</taxon>
        <taxon>Candidatus Iainarchaeales</taxon>
        <taxon>Candidatus Iainarchaeaceae</taxon>
        <taxon>Candidatus Iainarchaeum</taxon>
    </lineage>
</organism>
<dbReference type="Gene3D" id="2.10.260.10">
    <property type="match status" value="1"/>
</dbReference>
<dbReference type="GO" id="GO:0003677">
    <property type="term" value="F:DNA binding"/>
    <property type="evidence" value="ECO:0007669"/>
    <property type="project" value="UniProtKB-KW"/>
</dbReference>
<dbReference type="Proteomes" id="UP000680185">
    <property type="component" value="Unassembled WGS sequence"/>
</dbReference>
<comment type="caution">
    <text evidence="2">The sequence shown here is derived from an EMBL/GenBank/DDBJ whole genome shotgun (WGS) entry which is preliminary data.</text>
</comment>
<dbReference type="PROSITE" id="PS51740">
    <property type="entry name" value="SPOVT_ABRB"/>
    <property type="match status" value="1"/>
</dbReference>
<accession>A0A7J4JVV3</accession>
<reference evidence="4" key="3">
    <citation type="submission" date="2021-05" db="EMBL/GenBank/DDBJ databases">
        <title>Protein family content uncovers lineage relationships and bacterial pathway maintenance mechanisms in DPANN archaea.</title>
        <authorList>
            <person name="Castelle C.J."/>
            <person name="Meheust R."/>
            <person name="Jaffe A.L."/>
            <person name="Seitz K."/>
            <person name="Gong X."/>
            <person name="Baker B.J."/>
            <person name="Banfield J.F."/>
        </authorList>
    </citation>
    <scope>NUCLEOTIDE SEQUENCE</scope>
    <source>
        <strain evidence="4">RIFCSPLOWO2_01_FULL_43_13</strain>
    </source>
</reference>
<evidence type="ECO:0000313" key="6">
    <source>
        <dbReference type="Proteomes" id="UP000590964"/>
    </source>
</evidence>
<reference evidence="4" key="2">
    <citation type="submission" date="2021-03" db="EMBL/GenBank/DDBJ databases">
        <authorList>
            <person name="Jaffe A."/>
        </authorList>
    </citation>
    <scope>NUCLEOTIDE SEQUENCE</scope>
    <source>
        <strain evidence="4">RIFCSPLOWO2_01_FULL_43_13</strain>
    </source>
</reference>
<dbReference type="SUPFAM" id="SSF89447">
    <property type="entry name" value="AbrB/MazE/MraZ-like"/>
    <property type="match status" value="1"/>
</dbReference>